<dbReference type="GO" id="GO:0006457">
    <property type="term" value="P:protein folding"/>
    <property type="evidence" value="ECO:0007669"/>
    <property type="project" value="TreeGrafter"/>
</dbReference>
<evidence type="ECO:0000256" key="1">
    <source>
        <dbReference type="SAM" id="MobiDB-lite"/>
    </source>
</evidence>
<reference evidence="3 4" key="1">
    <citation type="submission" date="2016-04" db="EMBL/GenBank/DDBJ databases">
        <title>The genome of Intoshia linei affirms orthonectids as highly simplified spiralians.</title>
        <authorList>
            <person name="Mikhailov K.V."/>
            <person name="Slusarev G.S."/>
            <person name="Nikitin M.A."/>
            <person name="Logacheva M.D."/>
            <person name="Penin A."/>
            <person name="Aleoshin V."/>
            <person name="Panchin Y.V."/>
        </authorList>
    </citation>
    <scope>NUCLEOTIDE SEQUENCE [LARGE SCALE GENOMIC DNA]</scope>
    <source>
        <strain evidence="3">Intl2013</strain>
        <tissue evidence="3">Whole animal</tissue>
    </source>
</reference>
<dbReference type="Pfam" id="PF13848">
    <property type="entry name" value="Thioredoxin_6"/>
    <property type="match status" value="1"/>
</dbReference>
<comment type="caution">
    <text evidence="3">The sequence shown here is derived from an EMBL/GenBank/DDBJ whole genome shotgun (WGS) entry which is preliminary data.</text>
</comment>
<evidence type="ECO:0000313" key="4">
    <source>
        <dbReference type="Proteomes" id="UP000078046"/>
    </source>
</evidence>
<sequence>MVIIYSIHAQDVIPLTSSNIDETIRQSHLIIINYYASWCRFSQMLEGPYAKAAPKAFEINANTRYGKVNCVAENVLCGNHKVSKYPTLLIYMHGVKLKAEYNGARDTDALVKFVLDRIKLIEADTYNKDIIDSFSRESFIVAHLKETSKDTITMFHQSNSILLGEPKHFIETVTGDESIQFFKNGKESKSVEISTIETPKTLVDLIHKHSENFVLKLTLDNVQSLTERGQYFLILFHNYNDDDVMGHHMIVDYMEMIEVSLLDYTHDYLFLFAESKYFQHPLIHLGLSESDLPFIVLDSFKHLYHCKHKPTDILMNPDLLKNFLDDHNSGKLHRDFHNPPAAPTIQVLTKLKTLYGEVDTNTENKDDEIKPKNSPEEKHEIHPEGDHDDHAKQAVPSSFINLVPSPHYYSINRDRDEL</sequence>
<keyword evidence="4" id="KW-1185">Reference proteome</keyword>
<name>A0A177B7J3_9BILA</name>
<dbReference type="InterPro" id="IPR036249">
    <property type="entry name" value="Thioredoxin-like_sf"/>
</dbReference>
<dbReference type="Pfam" id="PF00085">
    <property type="entry name" value="Thioredoxin"/>
    <property type="match status" value="1"/>
</dbReference>
<protein>
    <recommendedName>
        <fullName evidence="2">Thioredoxin domain-containing protein</fullName>
    </recommendedName>
</protein>
<dbReference type="InterPro" id="IPR013766">
    <property type="entry name" value="Thioredoxin_domain"/>
</dbReference>
<dbReference type="GO" id="GO:0005789">
    <property type="term" value="C:endoplasmic reticulum membrane"/>
    <property type="evidence" value="ECO:0007669"/>
    <property type="project" value="TreeGrafter"/>
</dbReference>
<dbReference type="OrthoDB" id="294696at2759"/>
<dbReference type="AlphaFoldDB" id="A0A177B7J3"/>
<organism evidence="3 4">
    <name type="scientific">Intoshia linei</name>
    <dbReference type="NCBI Taxonomy" id="1819745"/>
    <lineage>
        <taxon>Eukaryota</taxon>
        <taxon>Metazoa</taxon>
        <taxon>Spiralia</taxon>
        <taxon>Lophotrochozoa</taxon>
        <taxon>Mesozoa</taxon>
        <taxon>Orthonectida</taxon>
        <taxon>Rhopaluridae</taxon>
        <taxon>Intoshia</taxon>
    </lineage>
</organism>
<dbReference type="PANTHER" id="PTHR46295:SF1">
    <property type="entry name" value="ENDOPLASMIC RETICULUM RESIDENT PROTEIN 44"/>
    <property type="match status" value="1"/>
</dbReference>
<gene>
    <name evidence="3" type="ORF">A3Q56_02845</name>
</gene>
<dbReference type="PANTHER" id="PTHR46295">
    <property type="entry name" value="ENDOPLASMIC RETICULUM RESIDENT PROTEIN 44"/>
    <property type="match status" value="1"/>
</dbReference>
<dbReference type="GO" id="GO:0005793">
    <property type="term" value="C:endoplasmic reticulum-Golgi intermediate compartment"/>
    <property type="evidence" value="ECO:0007669"/>
    <property type="project" value="TreeGrafter"/>
</dbReference>
<accession>A0A177B7J3</accession>
<dbReference type="InterPro" id="IPR052643">
    <property type="entry name" value="ERP44"/>
</dbReference>
<feature type="domain" description="Thioredoxin" evidence="2">
    <location>
        <begin position="12"/>
        <end position="114"/>
    </location>
</feature>
<evidence type="ECO:0000313" key="3">
    <source>
        <dbReference type="EMBL" id="OAF69394.1"/>
    </source>
</evidence>
<dbReference type="Gene3D" id="3.40.30.10">
    <property type="entry name" value="Glutaredoxin"/>
    <property type="match status" value="2"/>
</dbReference>
<dbReference type="EMBL" id="LWCA01000288">
    <property type="protein sequence ID" value="OAF69394.1"/>
    <property type="molecule type" value="Genomic_DNA"/>
</dbReference>
<feature type="compositionally biased region" description="Basic and acidic residues" evidence="1">
    <location>
        <begin position="362"/>
        <end position="392"/>
    </location>
</feature>
<feature type="region of interest" description="Disordered" evidence="1">
    <location>
        <begin position="359"/>
        <end position="418"/>
    </location>
</feature>
<dbReference type="SUPFAM" id="SSF52833">
    <property type="entry name" value="Thioredoxin-like"/>
    <property type="match status" value="2"/>
</dbReference>
<dbReference type="Proteomes" id="UP000078046">
    <property type="component" value="Unassembled WGS sequence"/>
</dbReference>
<proteinExistence type="predicted"/>
<evidence type="ECO:0000259" key="2">
    <source>
        <dbReference type="Pfam" id="PF00085"/>
    </source>
</evidence>
<dbReference type="GO" id="GO:0003756">
    <property type="term" value="F:protein disulfide isomerase activity"/>
    <property type="evidence" value="ECO:0007669"/>
    <property type="project" value="TreeGrafter"/>
</dbReference>